<evidence type="ECO:0000259" key="11">
    <source>
        <dbReference type="Pfam" id="PF08245"/>
    </source>
</evidence>
<dbReference type="GO" id="GO:0046872">
    <property type="term" value="F:metal ion binding"/>
    <property type="evidence" value="ECO:0007669"/>
    <property type="project" value="UniProtKB-KW"/>
</dbReference>
<dbReference type="Pfam" id="PF02875">
    <property type="entry name" value="Mur_ligase_C"/>
    <property type="match status" value="1"/>
</dbReference>
<gene>
    <name evidence="12" type="ORF">METZ01_LOCUS73774</name>
</gene>
<keyword evidence="4" id="KW-0436">Ligase</keyword>
<dbReference type="InterPro" id="IPR036565">
    <property type="entry name" value="Mur-like_cat_sf"/>
</dbReference>
<evidence type="ECO:0000256" key="4">
    <source>
        <dbReference type="ARBA" id="ARBA00022598"/>
    </source>
</evidence>
<keyword evidence="6" id="KW-0547">Nucleotide-binding</keyword>
<evidence type="ECO:0000256" key="1">
    <source>
        <dbReference type="ARBA" id="ARBA00001946"/>
    </source>
</evidence>
<dbReference type="EC" id="6.3.2.17" evidence="3"/>
<feature type="domain" description="Mur ligase central" evidence="11">
    <location>
        <begin position="48"/>
        <end position="272"/>
    </location>
</feature>
<organism evidence="12">
    <name type="scientific">marine metagenome</name>
    <dbReference type="NCBI Taxonomy" id="408172"/>
    <lineage>
        <taxon>unclassified sequences</taxon>
        <taxon>metagenomes</taxon>
        <taxon>ecological metagenomes</taxon>
    </lineage>
</organism>
<evidence type="ECO:0000313" key="12">
    <source>
        <dbReference type="EMBL" id="SVA20920.1"/>
    </source>
</evidence>
<keyword evidence="8" id="KW-0460">Magnesium</keyword>
<dbReference type="Pfam" id="PF08245">
    <property type="entry name" value="Mur_ligase_M"/>
    <property type="match status" value="1"/>
</dbReference>
<dbReference type="PANTHER" id="PTHR11136">
    <property type="entry name" value="FOLYLPOLYGLUTAMATE SYNTHASE-RELATED"/>
    <property type="match status" value="1"/>
</dbReference>
<protein>
    <recommendedName>
        <fullName evidence="3">tetrahydrofolate synthase</fullName>
        <ecNumber evidence="3">6.3.2.17</ecNumber>
    </recommendedName>
</protein>
<keyword evidence="5" id="KW-0479">Metal-binding</keyword>
<dbReference type="GO" id="GO:0008841">
    <property type="term" value="F:dihydrofolate synthase activity"/>
    <property type="evidence" value="ECO:0007669"/>
    <property type="project" value="TreeGrafter"/>
</dbReference>
<dbReference type="SUPFAM" id="SSF53244">
    <property type="entry name" value="MurD-like peptide ligases, peptide-binding domain"/>
    <property type="match status" value="1"/>
</dbReference>
<comment type="similarity">
    <text evidence="2">Belongs to the folylpolyglutamate synthase family.</text>
</comment>
<evidence type="ECO:0000256" key="6">
    <source>
        <dbReference type="ARBA" id="ARBA00022741"/>
    </source>
</evidence>
<dbReference type="InterPro" id="IPR036615">
    <property type="entry name" value="Mur_ligase_C_dom_sf"/>
</dbReference>
<comment type="catalytic activity">
    <reaction evidence="9">
        <text>(6S)-5,6,7,8-tetrahydrofolyl-(gamma-L-Glu)(n) + L-glutamate + ATP = (6S)-5,6,7,8-tetrahydrofolyl-(gamma-L-Glu)(n+1) + ADP + phosphate + H(+)</text>
        <dbReference type="Rhea" id="RHEA:10580"/>
        <dbReference type="Rhea" id="RHEA-COMP:14738"/>
        <dbReference type="Rhea" id="RHEA-COMP:14740"/>
        <dbReference type="ChEBI" id="CHEBI:15378"/>
        <dbReference type="ChEBI" id="CHEBI:29985"/>
        <dbReference type="ChEBI" id="CHEBI:30616"/>
        <dbReference type="ChEBI" id="CHEBI:43474"/>
        <dbReference type="ChEBI" id="CHEBI:141005"/>
        <dbReference type="ChEBI" id="CHEBI:456216"/>
        <dbReference type="EC" id="6.3.2.17"/>
    </reaction>
</comment>
<feature type="domain" description="Mur ligase C-terminal" evidence="10">
    <location>
        <begin position="302"/>
        <end position="412"/>
    </location>
</feature>
<accession>A0A381TY40</accession>
<name>A0A381TY40_9ZZZZ</name>
<evidence type="ECO:0000256" key="5">
    <source>
        <dbReference type="ARBA" id="ARBA00022723"/>
    </source>
</evidence>
<dbReference type="GO" id="GO:0005737">
    <property type="term" value="C:cytoplasm"/>
    <property type="evidence" value="ECO:0007669"/>
    <property type="project" value="TreeGrafter"/>
</dbReference>
<comment type="cofactor">
    <cofactor evidence="1">
        <name>Mg(2+)</name>
        <dbReference type="ChEBI" id="CHEBI:18420"/>
    </cofactor>
</comment>
<dbReference type="InterPro" id="IPR013221">
    <property type="entry name" value="Mur_ligase_cen"/>
</dbReference>
<dbReference type="PIRSF" id="PIRSF001563">
    <property type="entry name" value="Folylpolyglu_synth"/>
    <property type="match status" value="1"/>
</dbReference>
<dbReference type="FunFam" id="3.40.1190.10:FF:000011">
    <property type="entry name" value="Folylpolyglutamate synthase/dihydrofolate synthase"/>
    <property type="match status" value="1"/>
</dbReference>
<dbReference type="EMBL" id="UINC01005373">
    <property type="protein sequence ID" value="SVA20920.1"/>
    <property type="molecule type" value="Genomic_DNA"/>
</dbReference>
<dbReference type="GO" id="GO:0004326">
    <property type="term" value="F:tetrahydrofolylpolyglutamate synthase activity"/>
    <property type="evidence" value="ECO:0007669"/>
    <property type="project" value="UniProtKB-EC"/>
</dbReference>
<reference evidence="12" key="1">
    <citation type="submission" date="2018-05" db="EMBL/GenBank/DDBJ databases">
        <authorList>
            <person name="Lanie J.A."/>
            <person name="Ng W.-L."/>
            <person name="Kazmierczak K.M."/>
            <person name="Andrzejewski T.M."/>
            <person name="Davidsen T.M."/>
            <person name="Wayne K.J."/>
            <person name="Tettelin H."/>
            <person name="Glass J.I."/>
            <person name="Rusch D."/>
            <person name="Podicherti R."/>
            <person name="Tsui H.-C.T."/>
            <person name="Winkler M.E."/>
        </authorList>
    </citation>
    <scope>NUCLEOTIDE SEQUENCE</scope>
</reference>
<evidence type="ECO:0000256" key="2">
    <source>
        <dbReference type="ARBA" id="ARBA00008276"/>
    </source>
</evidence>
<dbReference type="GO" id="GO:0005524">
    <property type="term" value="F:ATP binding"/>
    <property type="evidence" value="ECO:0007669"/>
    <property type="project" value="UniProtKB-KW"/>
</dbReference>
<dbReference type="Gene3D" id="3.40.1190.10">
    <property type="entry name" value="Mur-like, catalytic domain"/>
    <property type="match status" value="1"/>
</dbReference>
<dbReference type="InterPro" id="IPR001645">
    <property type="entry name" value="Folylpolyglutamate_synth"/>
</dbReference>
<dbReference type="AlphaFoldDB" id="A0A381TY40"/>
<proteinExistence type="inferred from homology"/>
<dbReference type="Gene3D" id="3.90.190.20">
    <property type="entry name" value="Mur ligase, C-terminal domain"/>
    <property type="match status" value="1"/>
</dbReference>
<dbReference type="PANTHER" id="PTHR11136:SF0">
    <property type="entry name" value="DIHYDROFOLATE SYNTHETASE-RELATED"/>
    <property type="match status" value="1"/>
</dbReference>
<evidence type="ECO:0000259" key="10">
    <source>
        <dbReference type="Pfam" id="PF02875"/>
    </source>
</evidence>
<sequence>MVNLTPSADVSSYLRDLEKFGIKLGLDNMNLLCEALAHPERTFKSLVIGGTNGKGSVAAMTEAALRADGYHTGRYTSPHLVRLEERISIAGKPITTREFEWAVETVRHAVNRLRRESRLKVSPTFFEVTTAAAFVAFRQAEVELAVLEVGLGGRFDATNVAHPVGVAITTIALDHEAQLGKSISDIAYEKAGVIKPNTVVVLGQTVPEIHDLIAATCREQGARFIDSQQGISVSVHCTPDATRLSLETPVRHYDQVSLGLQGRHQAVNAVTTVRLLEGLACQGIKVSTPAIISGLTNVTWHGRLEWIKVPSGRVLLDAAHNPAAARALAEYLAEVRDAPLSFVLAIMRDKDIAGIIDMLAPLASHIVCTTMATERAISASILADCVRERSPKTNVTIESDPQAAVALALSDAPDTCATGSIFLVGHLLSTIEANENIRCTLTDDYAG</sequence>
<evidence type="ECO:0000256" key="7">
    <source>
        <dbReference type="ARBA" id="ARBA00022840"/>
    </source>
</evidence>
<dbReference type="InterPro" id="IPR004101">
    <property type="entry name" value="Mur_ligase_C"/>
</dbReference>
<dbReference type="SUPFAM" id="SSF53623">
    <property type="entry name" value="MurD-like peptide ligases, catalytic domain"/>
    <property type="match status" value="1"/>
</dbReference>
<keyword evidence="7" id="KW-0067">ATP-binding</keyword>
<evidence type="ECO:0000256" key="8">
    <source>
        <dbReference type="ARBA" id="ARBA00022842"/>
    </source>
</evidence>
<dbReference type="NCBIfam" id="TIGR01499">
    <property type="entry name" value="folC"/>
    <property type="match status" value="1"/>
</dbReference>
<evidence type="ECO:0000256" key="9">
    <source>
        <dbReference type="ARBA" id="ARBA00047493"/>
    </source>
</evidence>
<evidence type="ECO:0000256" key="3">
    <source>
        <dbReference type="ARBA" id="ARBA00013025"/>
    </source>
</evidence>